<dbReference type="Pfam" id="PF01152">
    <property type="entry name" value="Bac_globin"/>
    <property type="match status" value="1"/>
</dbReference>
<keyword evidence="3 5" id="KW-0479">Metal-binding</keyword>
<proteinExistence type="predicted"/>
<dbReference type="CDD" id="cd00454">
    <property type="entry name" value="TrHb1_N"/>
    <property type="match status" value="1"/>
</dbReference>
<keyword evidence="8" id="KW-1185">Reference proteome</keyword>
<name>A0A437M6G7_9SPHN</name>
<dbReference type="InterPro" id="IPR009050">
    <property type="entry name" value="Globin-like_sf"/>
</dbReference>
<feature type="chain" id="PRO_5019049096" evidence="6">
    <location>
        <begin position="20"/>
        <end position="160"/>
    </location>
</feature>
<reference evidence="7 8" key="1">
    <citation type="submission" date="2019-01" db="EMBL/GenBank/DDBJ databases">
        <authorList>
            <person name="Chen W.-M."/>
        </authorList>
    </citation>
    <scope>NUCLEOTIDE SEQUENCE [LARGE SCALE GENOMIC DNA]</scope>
    <source>
        <strain evidence="7 8">CCP-7</strain>
    </source>
</reference>
<keyword evidence="4 5" id="KW-0408">Iron</keyword>
<protein>
    <submittedName>
        <fullName evidence="7">Group 1 truncated hemoglobin</fullName>
    </submittedName>
</protein>
<gene>
    <name evidence="7" type="ORF">EOD43_05340</name>
</gene>
<keyword evidence="6" id="KW-0732">Signal</keyword>
<organism evidence="7 8">
    <name type="scientific">Sphingomonas crocodyli</name>
    <dbReference type="NCBI Taxonomy" id="1979270"/>
    <lineage>
        <taxon>Bacteria</taxon>
        <taxon>Pseudomonadati</taxon>
        <taxon>Pseudomonadota</taxon>
        <taxon>Alphaproteobacteria</taxon>
        <taxon>Sphingomonadales</taxon>
        <taxon>Sphingomonadaceae</taxon>
        <taxon>Sphingomonas</taxon>
    </lineage>
</organism>
<dbReference type="GO" id="GO:0019825">
    <property type="term" value="F:oxygen binding"/>
    <property type="evidence" value="ECO:0007669"/>
    <property type="project" value="InterPro"/>
</dbReference>
<feature type="binding site" description="distal binding residue" evidence="5">
    <location>
        <position position="112"/>
    </location>
    <ligand>
        <name>heme</name>
        <dbReference type="ChEBI" id="CHEBI:30413"/>
    </ligand>
    <ligandPart>
        <name>Fe</name>
        <dbReference type="ChEBI" id="CHEBI:18248"/>
    </ligandPart>
</feature>
<dbReference type="SUPFAM" id="SSF46458">
    <property type="entry name" value="Globin-like"/>
    <property type="match status" value="1"/>
</dbReference>
<dbReference type="EMBL" id="SACN01000001">
    <property type="protein sequence ID" value="RVT93310.1"/>
    <property type="molecule type" value="Genomic_DNA"/>
</dbReference>
<evidence type="ECO:0000256" key="6">
    <source>
        <dbReference type="SAM" id="SignalP"/>
    </source>
</evidence>
<keyword evidence="2 5" id="KW-0349">Heme</keyword>
<dbReference type="Proteomes" id="UP000282971">
    <property type="component" value="Unassembled WGS sequence"/>
</dbReference>
<dbReference type="GO" id="GO:0020037">
    <property type="term" value="F:heme binding"/>
    <property type="evidence" value="ECO:0007669"/>
    <property type="project" value="InterPro"/>
</dbReference>
<accession>A0A437M6G7</accession>
<dbReference type="OrthoDB" id="9795814at2"/>
<evidence type="ECO:0000313" key="7">
    <source>
        <dbReference type="EMBL" id="RVT93310.1"/>
    </source>
</evidence>
<dbReference type="InterPro" id="IPR001486">
    <property type="entry name" value="Hemoglobin_trunc"/>
</dbReference>
<dbReference type="Gene3D" id="1.10.490.10">
    <property type="entry name" value="Globins"/>
    <property type="match status" value="1"/>
</dbReference>
<evidence type="ECO:0000313" key="8">
    <source>
        <dbReference type="Proteomes" id="UP000282971"/>
    </source>
</evidence>
<dbReference type="GO" id="GO:0046872">
    <property type="term" value="F:metal ion binding"/>
    <property type="evidence" value="ECO:0007669"/>
    <property type="project" value="UniProtKB-KW"/>
</dbReference>
<evidence type="ECO:0000256" key="4">
    <source>
        <dbReference type="ARBA" id="ARBA00023004"/>
    </source>
</evidence>
<feature type="signal peptide" evidence="6">
    <location>
        <begin position="1"/>
        <end position="19"/>
    </location>
</feature>
<evidence type="ECO:0000256" key="1">
    <source>
        <dbReference type="ARBA" id="ARBA00022448"/>
    </source>
</evidence>
<sequence>MLKLILPVAMLAAITPQIAAAQATDPTPAIKERYATLPNLTDDTKLYETFGRREGLVAIMDDFMNRLVANPRTRPYFENSDKERIKALLVEQVCVVLKGPCTYSGRSMAEAHMGMNVNEGAFFALVEEFQKTLNARNIPFAAQNRLIASLTPMHRDIIDR</sequence>
<evidence type="ECO:0000256" key="2">
    <source>
        <dbReference type="ARBA" id="ARBA00022617"/>
    </source>
</evidence>
<comment type="caution">
    <text evidence="7">The sequence shown here is derived from an EMBL/GenBank/DDBJ whole genome shotgun (WGS) entry which is preliminary data.</text>
</comment>
<keyword evidence="1" id="KW-0813">Transport</keyword>
<dbReference type="RefSeq" id="WP_127741786.1">
    <property type="nucleotide sequence ID" value="NZ_SACN01000001.1"/>
</dbReference>
<evidence type="ECO:0000256" key="5">
    <source>
        <dbReference type="PIRSR" id="PIRSR601486-1"/>
    </source>
</evidence>
<evidence type="ECO:0000256" key="3">
    <source>
        <dbReference type="ARBA" id="ARBA00022723"/>
    </source>
</evidence>
<dbReference type="InterPro" id="IPR012292">
    <property type="entry name" value="Globin/Proto"/>
</dbReference>
<dbReference type="AlphaFoldDB" id="A0A437M6G7"/>